<evidence type="ECO:0000256" key="1">
    <source>
        <dbReference type="ARBA" id="ARBA00022737"/>
    </source>
</evidence>
<dbReference type="InterPro" id="IPR019734">
    <property type="entry name" value="TPR_rpt"/>
</dbReference>
<dbReference type="GO" id="GO:0006620">
    <property type="term" value="P:post-translational protein targeting to endoplasmic reticulum membrane"/>
    <property type="evidence" value="ECO:0007669"/>
    <property type="project" value="TreeGrafter"/>
</dbReference>
<dbReference type="InterPro" id="IPR047150">
    <property type="entry name" value="SGT"/>
</dbReference>
<dbReference type="GO" id="GO:0060090">
    <property type="term" value="F:molecular adaptor activity"/>
    <property type="evidence" value="ECO:0007669"/>
    <property type="project" value="TreeGrafter"/>
</dbReference>
<dbReference type="OrthoDB" id="2335338at2759"/>
<comment type="caution">
    <text evidence="3">The sequence shown here is derived from an EMBL/GenBank/DDBJ whole genome shotgun (WGS) entry which is preliminary data.</text>
</comment>
<accession>A0A2G8K0K4</accession>
<protein>
    <submittedName>
        <fullName evidence="3">Putative tetratricopeptide repeat protein 28</fullName>
    </submittedName>
</protein>
<evidence type="ECO:0000256" key="2">
    <source>
        <dbReference type="ARBA" id="ARBA00022803"/>
    </source>
</evidence>
<gene>
    <name evidence="3" type="ORF">BSL78_21657</name>
</gene>
<dbReference type="InterPro" id="IPR011990">
    <property type="entry name" value="TPR-like_helical_dom_sf"/>
</dbReference>
<dbReference type="Pfam" id="PF13181">
    <property type="entry name" value="TPR_8"/>
    <property type="match status" value="2"/>
</dbReference>
<dbReference type="Gene3D" id="1.25.40.10">
    <property type="entry name" value="Tetratricopeptide repeat domain"/>
    <property type="match status" value="2"/>
</dbReference>
<dbReference type="PANTHER" id="PTHR45831:SF2">
    <property type="entry name" value="LD24721P"/>
    <property type="match status" value="1"/>
</dbReference>
<keyword evidence="2" id="KW-0802">TPR repeat</keyword>
<dbReference type="GO" id="GO:0072380">
    <property type="term" value="C:TRC complex"/>
    <property type="evidence" value="ECO:0007669"/>
    <property type="project" value="TreeGrafter"/>
</dbReference>
<dbReference type="GO" id="GO:0016020">
    <property type="term" value="C:membrane"/>
    <property type="evidence" value="ECO:0007669"/>
    <property type="project" value="TreeGrafter"/>
</dbReference>
<name>A0A2G8K0K4_STIJA</name>
<dbReference type="PANTHER" id="PTHR45831">
    <property type="entry name" value="LD24721P"/>
    <property type="match status" value="1"/>
</dbReference>
<proteinExistence type="predicted"/>
<evidence type="ECO:0000313" key="3">
    <source>
        <dbReference type="EMBL" id="PIK41499.1"/>
    </source>
</evidence>
<reference evidence="3 4" key="1">
    <citation type="journal article" date="2017" name="PLoS Biol.">
        <title>The sea cucumber genome provides insights into morphological evolution and visceral regeneration.</title>
        <authorList>
            <person name="Zhang X."/>
            <person name="Sun L."/>
            <person name="Yuan J."/>
            <person name="Sun Y."/>
            <person name="Gao Y."/>
            <person name="Zhang L."/>
            <person name="Li S."/>
            <person name="Dai H."/>
            <person name="Hamel J.F."/>
            <person name="Liu C."/>
            <person name="Yu Y."/>
            <person name="Liu S."/>
            <person name="Lin W."/>
            <person name="Guo K."/>
            <person name="Jin S."/>
            <person name="Xu P."/>
            <person name="Storey K.B."/>
            <person name="Huan P."/>
            <person name="Zhang T."/>
            <person name="Zhou Y."/>
            <person name="Zhang J."/>
            <person name="Lin C."/>
            <person name="Li X."/>
            <person name="Xing L."/>
            <person name="Huo D."/>
            <person name="Sun M."/>
            <person name="Wang L."/>
            <person name="Mercier A."/>
            <person name="Li F."/>
            <person name="Yang H."/>
            <person name="Xiang J."/>
        </authorList>
    </citation>
    <scope>NUCLEOTIDE SEQUENCE [LARGE SCALE GENOMIC DNA]</scope>
    <source>
        <strain evidence="3">Shaxun</strain>
        <tissue evidence="3">Muscle</tissue>
    </source>
</reference>
<keyword evidence="4" id="KW-1185">Reference proteome</keyword>
<dbReference type="EMBL" id="MRZV01001014">
    <property type="protein sequence ID" value="PIK41499.1"/>
    <property type="molecule type" value="Genomic_DNA"/>
</dbReference>
<sequence>MIQVRHTLSAASLPSITEFSEPISEADEIESVLHLQKLGDEAFHRKNFHQAVTFYSDALEIDEEHAQLLSRRAIANSHLRNYKQAQRDAEILVKFNPHVSKVEHWSSILAMCYEKLDKPKQAISSYLKAIQLDNKHRDRQTDRLAQVVSRLCKKTNLVINLDKALSSQLMVIGETLAKDGFPRSGVEVFQAVISLRPVDRGEELDAHFLMACCFLDNKEYEKALDSFRQCLHWHLVTSPGYTVRCYLRMARICFTIEEYEDGVVYARKVISLCEDDQDQRDDEKKKEKFINMWQEMKEWLVLAYRALGDMGTALEQAELYLSSIDSNSQDREIASKAHLLIGFLREGNGQYLEALDSYQEFLEVSKRVKTGQHG</sequence>
<dbReference type="SUPFAM" id="SSF48452">
    <property type="entry name" value="TPR-like"/>
    <property type="match status" value="2"/>
</dbReference>
<dbReference type="AlphaFoldDB" id="A0A2G8K0K4"/>
<evidence type="ECO:0000313" key="4">
    <source>
        <dbReference type="Proteomes" id="UP000230750"/>
    </source>
</evidence>
<dbReference type="STRING" id="307972.A0A2G8K0K4"/>
<organism evidence="3 4">
    <name type="scientific">Stichopus japonicus</name>
    <name type="common">Sea cucumber</name>
    <dbReference type="NCBI Taxonomy" id="307972"/>
    <lineage>
        <taxon>Eukaryota</taxon>
        <taxon>Metazoa</taxon>
        <taxon>Echinodermata</taxon>
        <taxon>Eleutherozoa</taxon>
        <taxon>Echinozoa</taxon>
        <taxon>Holothuroidea</taxon>
        <taxon>Aspidochirotacea</taxon>
        <taxon>Aspidochirotida</taxon>
        <taxon>Stichopodidae</taxon>
        <taxon>Apostichopus</taxon>
    </lineage>
</organism>
<dbReference type="Proteomes" id="UP000230750">
    <property type="component" value="Unassembled WGS sequence"/>
</dbReference>
<keyword evidence="1" id="KW-0677">Repeat</keyword>
<dbReference type="SMART" id="SM00028">
    <property type="entry name" value="TPR"/>
    <property type="match status" value="6"/>
</dbReference>